<evidence type="ECO:0000256" key="2">
    <source>
        <dbReference type="ARBA" id="ARBA00009347"/>
    </source>
</evidence>
<dbReference type="Proteomes" id="UP000199601">
    <property type="component" value="Unassembled WGS sequence"/>
</dbReference>
<dbReference type="PANTHER" id="PTHR43884:SF12">
    <property type="entry name" value="ISOVALERYL-COA DEHYDROGENASE, MITOCHONDRIAL-RELATED"/>
    <property type="match status" value="1"/>
</dbReference>
<name>A0A0U1DMZ0_9MYCO</name>
<dbReference type="InterPro" id="IPR013786">
    <property type="entry name" value="AcylCoA_DH/ox_N"/>
</dbReference>
<evidence type="ECO:0000313" key="8">
    <source>
        <dbReference type="Proteomes" id="UP000199601"/>
    </source>
</evidence>
<organism evidence="7 8">
    <name type="scientific">Mycobacterium europaeum</name>
    <dbReference type="NCBI Taxonomy" id="761804"/>
    <lineage>
        <taxon>Bacteria</taxon>
        <taxon>Bacillati</taxon>
        <taxon>Actinomycetota</taxon>
        <taxon>Actinomycetes</taxon>
        <taxon>Mycobacteriales</taxon>
        <taxon>Mycobacteriaceae</taxon>
        <taxon>Mycobacterium</taxon>
        <taxon>Mycobacterium simiae complex</taxon>
    </lineage>
</organism>
<protein>
    <submittedName>
        <fullName evidence="7">Acyl-CoA dehydrogenase</fullName>
    </submittedName>
</protein>
<dbReference type="AlphaFoldDB" id="A0A0U1DMZ0"/>
<feature type="domain" description="Acyl-CoA dehydrogenase/oxidase N-terminal" evidence="6">
    <location>
        <begin position="7"/>
        <end position="83"/>
    </location>
</feature>
<sequence length="334" mass="34834">MDFLPDSDQRALIAATREFVESRVPLRDGLAVLDDTRWREIAQLGWLGLAADPEVGGADATLVDETLVFCEIGRSLVPGPILTTLASARLAQWAGSSELAAELIDGRHRVSRAVATAGGEGRLLLTDPDGATLVLLVGDERAGLYARPDDVALTPGLEDATALGRTAIGALGTPLAGTTEQAIIAAVRRVLTILASAQLAGITRATCDLATVQAKDRVQFGKPIGAFQAIKHRCADMATAAMAAENVVFFAALTAPTGLSGSDYNALAAAALCRRAAFANARAGVQIHGAMGFSVENSAHRFVKRTHTLCTVEGFSRAAAQLGSLPRTDPLEDL</sequence>
<dbReference type="EMBL" id="CTEC01000002">
    <property type="protein sequence ID" value="CQD18769.1"/>
    <property type="molecule type" value="Genomic_DNA"/>
</dbReference>
<dbReference type="Gene3D" id="1.20.140.10">
    <property type="entry name" value="Butyryl-CoA Dehydrogenase, subunit A, domain 3"/>
    <property type="match status" value="1"/>
</dbReference>
<proteinExistence type="inferred from homology"/>
<dbReference type="InterPro" id="IPR037069">
    <property type="entry name" value="AcylCoA_DH/ox_N_sf"/>
</dbReference>
<reference evidence="8" key="1">
    <citation type="submission" date="2015-03" db="EMBL/GenBank/DDBJ databases">
        <authorList>
            <person name="Urmite Genomes"/>
        </authorList>
    </citation>
    <scope>NUCLEOTIDE SEQUENCE [LARGE SCALE GENOMIC DNA]</scope>
    <source>
        <strain evidence="8">CSUR P1344</strain>
    </source>
</reference>
<dbReference type="Pfam" id="PF02771">
    <property type="entry name" value="Acyl-CoA_dh_N"/>
    <property type="match status" value="1"/>
</dbReference>
<comment type="cofactor">
    <cofactor evidence="1">
        <name>FAD</name>
        <dbReference type="ChEBI" id="CHEBI:57692"/>
    </cofactor>
</comment>
<dbReference type="InterPro" id="IPR009100">
    <property type="entry name" value="AcylCoA_DH/oxidase_NM_dom_sf"/>
</dbReference>
<evidence type="ECO:0000259" key="5">
    <source>
        <dbReference type="Pfam" id="PF00441"/>
    </source>
</evidence>
<keyword evidence="8" id="KW-1185">Reference proteome</keyword>
<feature type="domain" description="Acyl-CoA dehydrogenase/oxidase C-terminal" evidence="5">
    <location>
        <begin position="195"/>
        <end position="314"/>
    </location>
</feature>
<evidence type="ECO:0000259" key="6">
    <source>
        <dbReference type="Pfam" id="PF02771"/>
    </source>
</evidence>
<dbReference type="PANTHER" id="PTHR43884">
    <property type="entry name" value="ACYL-COA DEHYDROGENASE"/>
    <property type="match status" value="1"/>
</dbReference>
<dbReference type="SUPFAM" id="SSF56645">
    <property type="entry name" value="Acyl-CoA dehydrogenase NM domain-like"/>
    <property type="match status" value="1"/>
</dbReference>
<dbReference type="SUPFAM" id="SSF47203">
    <property type="entry name" value="Acyl-CoA dehydrogenase C-terminal domain-like"/>
    <property type="match status" value="1"/>
</dbReference>
<dbReference type="GO" id="GO:0003995">
    <property type="term" value="F:acyl-CoA dehydrogenase activity"/>
    <property type="evidence" value="ECO:0007669"/>
    <property type="project" value="TreeGrafter"/>
</dbReference>
<accession>A0A0U1DMZ0</accession>
<dbReference type="InterPro" id="IPR036250">
    <property type="entry name" value="AcylCo_DH-like_C"/>
</dbReference>
<evidence type="ECO:0000256" key="3">
    <source>
        <dbReference type="ARBA" id="ARBA00022630"/>
    </source>
</evidence>
<dbReference type="RefSeq" id="WP_090422668.1">
    <property type="nucleotide sequence ID" value="NZ_CTEC01000002.1"/>
</dbReference>
<dbReference type="Pfam" id="PF00441">
    <property type="entry name" value="Acyl-CoA_dh_1"/>
    <property type="match status" value="1"/>
</dbReference>
<evidence type="ECO:0000313" key="7">
    <source>
        <dbReference type="EMBL" id="CQD18769.1"/>
    </source>
</evidence>
<comment type="similarity">
    <text evidence="2">Belongs to the acyl-CoA dehydrogenase family.</text>
</comment>
<keyword evidence="3" id="KW-0285">Flavoprotein</keyword>
<dbReference type="GO" id="GO:0050660">
    <property type="term" value="F:flavin adenine dinucleotide binding"/>
    <property type="evidence" value="ECO:0007669"/>
    <property type="project" value="InterPro"/>
</dbReference>
<keyword evidence="4" id="KW-0274">FAD</keyword>
<dbReference type="InterPro" id="IPR009075">
    <property type="entry name" value="AcylCo_DH/oxidase_C"/>
</dbReference>
<gene>
    <name evidence="7" type="primary">fadE18</name>
    <name evidence="7" type="ORF">BN000_04299</name>
</gene>
<evidence type="ECO:0000256" key="4">
    <source>
        <dbReference type="ARBA" id="ARBA00022827"/>
    </source>
</evidence>
<evidence type="ECO:0000256" key="1">
    <source>
        <dbReference type="ARBA" id="ARBA00001974"/>
    </source>
</evidence>
<dbReference type="Gene3D" id="1.10.540.10">
    <property type="entry name" value="Acyl-CoA dehydrogenase/oxidase, N-terminal domain"/>
    <property type="match status" value="1"/>
</dbReference>